<evidence type="ECO:0000313" key="3">
    <source>
        <dbReference type="EMBL" id="SPE06871.1"/>
    </source>
</evidence>
<evidence type="ECO:0000313" key="2">
    <source>
        <dbReference type="EMBL" id="SPD91622.1"/>
    </source>
</evidence>
<evidence type="ECO:0000313" key="4">
    <source>
        <dbReference type="Proteomes" id="UP000237923"/>
    </source>
</evidence>
<dbReference type="Proteomes" id="UP000239237">
    <property type="component" value="Unassembled WGS sequence"/>
</dbReference>
<dbReference type="InterPro" id="IPR012349">
    <property type="entry name" value="Split_barrel_FMN-bd"/>
</dbReference>
<dbReference type="RefSeq" id="WP_072613542.1">
    <property type="nucleotide sequence ID" value="NZ_AP017935.1"/>
</dbReference>
<gene>
    <name evidence="2" type="ORF">LES8486_00606</name>
    <name evidence="3" type="ORF">LES9216_00753</name>
</gene>
<reference evidence="3 4" key="1">
    <citation type="submission" date="2018-02" db="EMBL/GenBank/DDBJ databases">
        <authorList>
            <person name="Cohen D.B."/>
            <person name="Kent A.D."/>
        </authorList>
    </citation>
    <scope>NUCLEOTIDE SEQUENCE [LARGE SCALE GENOMIC DNA]</scope>
    <source>
        <strain evidence="3 4">CECT 9216</strain>
    </source>
</reference>
<dbReference type="AlphaFoldDB" id="A0A2N9K969"/>
<name>A0A2N9K969_9LACO</name>
<dbReference type="GeneID" id="99674031"/>
<dbReference type="Pfam" id="PF01243">
    <property type="entry name" value="PNPOx_N"/>
    <property type="match status" value="1"/>
</dbReference>
<dbReference type="Gene3D" id="2.30.110.10">
    <property type="entry name" value="Electron Transport, Fmn-binding Protein, Chain A"/>
    <property type="match status" value="1"/>
</dbReference>
<organism evidence="3 4">
    <name type="scientific">Leuconostoc suionicum</name>
    <dbReference type="NCBI Taxonomy" id="1511761"/>
    <lineage>
        <taxon>Bacteria</taxon>
        <taxon>Bacillati</taxon>
        <taxon>Bacillota</taxon>
        <taxon>Bacilli</taxon>
        <taxon>Lactobacillales</taxon>
        <taxon>Lactobacillaceae</taxon>
        <taxon>Leuconostoc</taxon>
    </lineage>
</organism>
<dbReference type="Proteomes" id="UP000237923">
    <property type="component" value="Unassembled WGS sequence"/>
</dbReference>
<dbReference type="InterPro" id="IPR011576">
    <property type="entry name" value="Pyridox_Oxase_N"/>
</dbReference>
<dbReference type="EMBL" id="OKQR01000001">
    <property type="protein sequence ID" value="SPD91622.1"/>
    <property type="molecule type" value="Genomic_DNA"/>
</dbReference>
<evidence type="ECO:0000313" key="5">
    <source>
        <dbReference type="Proteomes" id="UP000239237"/>
    </source>
</evidence>
<protein>
    <submittedName>
        <fullName evidence="3">Pyridoxamine 5'-phosphate oxidase</fullName>
    </submittedName>
</protein>
<reference evidence="2 5" key="2">
    <citation type="submission" date="2018-02" db="EMBL/GenBank/DDBJ databases">
        <authorList>
            <person name="Rodrigo-Torres L."/>
            <person name="Arahal R. D."/>
            <person name="Lucena T."/>
        </authorList>
    </citation>
    <scope>NUCLEOTIDE SEQUENCE [LARGE SCALE GENOMIC DNA]</scope>
    <source>
        <strain evidence="2 5">CECT 8486</strain>
    </source>
</reference>
<dbReference type="PANTHER" id="PTHR40660">
    <property type="entry name" value="5'-PHOSPHATE OXIDASE PUTATIVE DOMAIN-CONTAINING PROTEIN-RELATED"/>
    <property type="match status" value="1"/>
</dbReference>
<dbReference type="EMBL" id="OKQU01000001">
    <property type="protein sequence ID" value="SPE06871.1"/>
    <property type="molecule type" value="Genomic_DNA"/>
</dbReference>
<accession>A0A2N9K969</accession>
<feature type="domain" description="Pyridoxamine 5'-phosphate oxidase N-terminal" evidence="1">
    <location>
        <begin position="5"/>
        <end position="95"/>
    </location>
</feature>
<dbReference type="KEGG" id="lsu:A6B45_04440"/>
<dbReference type="SUPFAM" id="SSF50475">
    <property type="entry name" value="FMN-binding split barrel"/>
    <property type="match status" value="1"/>
</dbReference>
<keyword evidence="5" id="KW-1185">Reference proteome</keyword>
<evidence type="ECO:0000259" key="1">
    <source>
        <dbReference type="Pfam" id="PF01243"/>
    </source>
</evidence>
<proteinExistence type="predicted"/>
<sequence>MALLSEEMKKMIDQQLPFLATTGGDGSPQVGPKGSTRVYDDEHLIYYEHTFKQAYANLQQNGYAAIAVVDSNVEKGFRFEGTAVIHEDDDFATDILDKTSIFDRFPRAAVVLISIDRIYKLDNTLEAGDRIA</sequence>
<dbReference type="PANTHER" id="PTHR40660:SF1">
    <property type="entry name" value="5'-PHOSPHATE OXIDASE PUTATIVE DOMAIN-CONTAINING PROTEIN-RELATED"/>
    <property type="match status" value="1"/>
</dbReference>